<reference evidence="2 3" key="1">
    <citation type="submission" date="2015-01" db="EMBL/GenBank/DDBJ databases">
        <title>The Genome Sequence of Capronia semiimmersa CBS27337.</title>
        <authorList>
            <consortium name="The Broad Institute Genomics Platform"/>
            <person name="Cuomo C."/>
            <person name="de Hoog S."/>
            <person name="Gorbushina A."/>
            <person name="Stielow B."/>
            <person name="Teixiera M."/>
            <person name="Abouelleil A."/>
            <person name="Chapman S.B."/>
            <person name="Priest M."/>
            <person name="Young S.K."/>
            <person name="Wortman J."/>
            <person name="Nusbaum C."/>
            <person name="Birren B."/>
        </authorList>
    </citation>
    <scope>NUCLEOTIDE SEQUENCE [LARGE SCALE GENOMIC DNA]</scope>
    <source>
        <strain evidence="2 3">CBS 27337</strain>
    </source>
</reference>
<dbReference type="AlphaFoldDB" id="A0A0D2GHU8"/>
<feature type="compositionally biased region" description="Acidic residues" evidence="1">
    <location>
        <begin position="340"/>
        <end position="395"/>
    </location>
</feature>
<protein>
    <submittedName>
        <fullName evidence="2">Uncharacterized protein</fullName>
    </submittedName>
</protein>
<organism evidence="2 3">
    <name type="scientific">Phialophora macrospora</name>
    <dbReference type="NCBI Taxonomy" id="1851006"/>
    <lineage>
        <taxon>Eukaryota</taxon>
        <taxon>Fungi</taxon>
        <taxon>Dikarya</taxon>
        <taxon>Ascomycota</taxon>
        <taxon>Pezizomycotina</taxon>
        <taxon>Eurotiomycetes</taxon>
        <taxon>Chaetothyriomycetidae</taxon>
        <taxon>Chaetothyriales</taxon>
        <taxon>Herpotrichiellaceae</taxon>
        <taxon>Phialophora</taxon>
    </lineage>
</organism>
<sequence length="395" mass="46118">MNHITVFRLPRNDQQGSCLFASFPGEVRDRICTFVLNCYESNNPARLWNNDSSYVRPGYSAPHVADTALLRTCQRLYTENWFRPWVSATHTFYLAWAGRRPDDRQRMTVPKFQPFLNRLVAAHGDVEISHVRVFAQLCYLEPGDQLSSILRMKTFFPRKITVTVRHHDWWAWESDAQLRIGSTWVRDCRVPASLRELCVELESLQRKKDQVDQIASGMVEHWHFRRQDGTIMSAGAEGCKVSRWSGSSTWEGERWLRDETKPGTNEYYVKTVTWRPSKERTVRPRPRDLGVSRDFASITDNRSGVRVAWLRRAGIPMDLSASETLRLMQEWEARRPVEADEHESGEDEDDELEDQEHDFDEFGEEGELDSDEEGSELQTLEDSEEEQFEDEFDDE</sequence>
<gene>
    <name evidence="2" type="ORF">PV04_00103</name>
</gene>
<proteinExistence type="predicted"/>
<evidence type="ECO:0000313" key="3">
    <source>
        <dbReference type="Proteomes" id="UP000054266"/>
    </source>
</evidence>
<dbReference type="HOGENOM" id="CLU_055163_0_0_1"/>
<dbReference type="EMBL" id="KN846956">
    <property type="protein sequence ID" value="KIW71874.1"/>
    <property type="molecule type" value="Genomic_DNA"/>
</dbReference>
<feature type="region of interest" description="Disordered" evidence="1">
    <location>
        <begin position="335"/>
        <end position="395"/>
    </location>
</feature>
<dbReference type="STRING" id="5601.A0A0D2GHU8"/>
<evidence type="ECO:0000313" key="2">
    <source>
        <dbReference type="EMBL" id="KIW71874.1"/>
    </source>
</evidence>
<keyword evidence="3" id="KW-1185">Reference proteome</keyword>
<accession>A0A0D2GHU8</accession>
<name>A0A0D2GHU8_9EURO</name>
<evidence type="ECO:0000256" key="1">
    <source>
        <dbReference type="SAM" id="MobiDB-lite"/>
    </source>
</evidence>
<dbReference type="Proteomes" id="UP000054266">
    <property type="component" value="Unassembled WGS sequence"/>
</dbReference>